<reference evidence="1 2" key="1">
    <citation type="submission" date="2024-01" db="EMBL/GenBank/DDBJ databases">
        <title>Genome assemblies of Stephania.</title>
        <authorList>
            <person name="Yang L."/>
        </authorList>
    </citation>
    <scope>NUCLEOTIDE SEQUENCE [LARGE SCALE GENOMIC DNA]</scope>
    <source>
        <strain evidence="1">JXDWG</strain>
        <tissue evidence="1">Leaf</tissue>
    </source>
</reference>
<evidence type="ECO:0000313" key="1">
    <source>
        <dbReference type="EMBL" id="KAK9133978.1"/>
    </source>
</evidence>
<comment type="caution">
    <text evidence="1">The sequence shown here is derived from an EMBL/GenBank/DDBJ whole genome shotgun (WGS) entry which is preliminary data.</text>
</comment>
<keyword evidence="2" id="KW-1185">Reference proteome</keyword>
<dbReference type="Proteomes" id="UP001419268">
    <property type="component" value="Unassembled WGS sequence"/>
</dbReference>
<dbReference type="AlphaFoldDB" id="A0AAP0JH73"/>
<sequence length="50" mass="5232">MLCVGFFTAAAASPPGNATESKNSVRIPAPVPATVRRSCIVVSERVKSEE</sequence>
<gene>
    <name evidence="1" type="ORF">Scep_013506</name>
</gene>
<dbReference type="EMBL" id="JBBNAG010000005">
    <property type="protein sequence ID" value="KAK9133978.1"/>
    <property type="molecule type" value="Genomic_DNA"/>
</dbReference>
<protein>
    <submittedName>
        <fullName evidence="1">Uncharacterized protein</fullName>
    </submittedName>
</protein>
<name>A0AAP0JH73_9MAGN</name>
<accession>A0AAP0JH73</accession>
<proteinExistence type="predicted"/>
<organism evidence="1 2">
    <name type="scientific">Stephania cephalantha</name>
    <dbReference type="NCBI Taxonomy" id="152367"/>
    <lineage>
        <taxon>Eukaryota</taxon>
        <taxon>Viridiplantae</taxon>
        <taxon>Streptophyta</taxon>
        <taxon>Embryophyta</taxon>
        <taxon>Tracheophyta</taxon>
        <taxon>Spermatophyta</taxon>
        <taxon>Magnoliopsida</taxon>
        <taxon>Ranunculales</taxon>
        <taxon>Menispermaceae</taxon>
        <taxon>Menispermoideae</taxon>
        <taxon>Cissampelideae</taxon>
        <taxon>Stephania</taxon>
    </lineage>
</organism>
<evidence type="ECO:0000313" key="2">
    <source>
        <dbReference type="Proteomes" id="UP001419268"/>
    </source>
</evidence>